<evidence type="ECO:0000313" key="2">
    <source>
        <dbReference type="Proteomes" id="UP000494365"/>
    </source>
</evidence>
<dbReference type="Proteomes" id="UP000494365">
    <property type="component" value="Unassembled WGS sequence"/>
</dbReference>
<evidence type="ECO:0000313" key="1">
    <source>
        <dbReference type="EMBL" id="CAB3803391.1"/>
    </source>
</evidence>
<organism evidence="1 2">
    <name type="scientific">Paraburkholderia ultramafica</name>
    <dbReference type="NCBI Taxonomy" id="1544867"/>
    <lineage>
        <taxon>Bacteria</taxon>
        <taxon>Pseudomonadati</taxon>
        <taxon>Pseudomonadota</taxon>
        <taxon>Betaproteobacteria</taxon>
        <taxon>Burkholderiales</taxon>
        <taxon>Burkholderiaceae</taxon>
        <taxon>Paraburkholderia</taxon>
    </lineage>
</organism>
<dbReference type="AlphaFoldDB" id="A0A6S7BKB3"/>
<sequence length="65" mass="6959">MVVCAALVGLIVAACGSSSSSLKVTRQQQIRHVFIITLENENYATTFGANSKAPYLSQDVARELS</sequence>
<evidence type="ECO:0008006" key="3">
    <source>
        <dbReference type="Google" id="ProtNLM"/>
    </source>
</evidence>
<gene>
    <name evidence="1" type="ORF">LMG28614_05809</name>
</gene>
<proteinExistence type="predicted"/>
<protein>
    <recommendedName>
        <fullName evidence="3">Phosphoesterase</fullName>
    </recommendedName>
</protein>
<keyword evidence="2" id="KW-1185">Reference proteome</keyword>
<dbReference type="EMBL" id="CADIKK010000035">
    <property type="protein sequence ID" value="CAB3803391.1"/>
    <property type="molecule type" value="Genomic_DNA"/>
</dbReference>
<name>A0A6S7BKB3_9BURK</name>
<reference evidence="1 2" key="1">
    <citation type="submission" date="2020-04" db="EMBL/GenBank/DDBJ databases">
        <authorList>
            <person name="De Canck E."/>
        </authorList>
    </citation>
    <scope>NUCLEOTIDE SEQUENCE [LARGE SCALE GENOMIC DNA]</scope>
    <source>
        <strain evidence="1 2">LMG 28614</strain>
    </source>
</reference>
<accession>A0A6S7BKB3</accession>